<dbReference type="Proteomes" id="UP000186096">
    <property type="component" value="Unassembled WGS sequence"/>
</dbReference>
<gene>
    <name evidence="9" type="ORF">SAMN05421833_105280</name>
</gene>
<feature type="transmembrane region" description="Helical" evidence="7">
    <location>
        <begin position="74"/>
        <end position="92"/>
    </location>
</feature>
<accession>A0A1N6XTH9</accession>
<reference evidence="10" key="1">
    <citation type="submission" date="2017-01" db="EMBL/GenBank/DDBJ databases">
        <authorList>
            <person name="Varghese N."/>
            <person name="Submissions S."/>
        </authorList>
    </citation>
    <scope>NUCLEOTIDE SEQUENCE [LARGE SCALE GENOMIC DNA]</scope>
    <source>
        <strain evidence="10">ATCC 12950</strain>
    </source>
</reference>
<dbReference type="EMBL" id="FTNI01000005">
    <property type="protein sequence ID" value="SIR05630.1"/>
    <property type="molecule type" value="Genomic_DNA"/>
</dbReference>
<evidence type="ECO:0000259" key="8">
    <source>
        <dbReference type="Pfam" id="PF04138"/>
    </source>
</evidence>
<sequence>MKHRELLKFAVVGGTSFLVDNTVFYGLKLTILEPKPVTAKVIAVLVATIVSYVLSREWSFRTRGGRERHHEAALFFLVSGVGLVLSSVPLWISRYMFLLETPDVSLVTQEIADFVSAQVIGTLIAAAFRFWAFRRWVFPHEEARPGRVRLAPVPKPKSKDEAVCSSPPPAE</sequence>
<dbReference type="Pfam" id="PF04138">
    <property type="entry name" value="GtrA_DPMS_TM"/>
    <property type="match status" value="1"/>
</dbReference>
<feature type="region of interest" description="Disordered" evidence="6">
    <location>
        <begin position="150"/>
        <end position="171"/>
    </location>
</feature>
<proteinExistence type="inferred from homology"/>
<evidence type="ECO:0000256" key="2">
    <source>
        <dbReference type="ARBA" id="ARBA00009399"/>
    </source>
</evidence>
<dbReference type="STRING" id="58117.SAMN05421833_105280"/>
<feature type="transmembrane region" description="Helical" evidence="7">
    <location>
        <begin position="37"/>
        <end position="54"/>
    </location>
</feature>
<dbReference type="GO" id="GO:0000271">
    <property type="term" value="P:polysaccharide biosynthetic process"/>
    <property type="evidence" value="ECO:0007669"/>
    <property type="project" value="InterPro"/>
</dbReference>
<dbReference type="PANTHER" id="PTHR38459">
    <property type="entry name" value="PROPHAGE BACTOPRENOL-LINKED GLUCOSE TRANSLOCASE HOMOLOG"/>
    <property type="match status" value="1"/>
</dbReference>
<evidence type="ECO:0000256" key="3">
    <source>
        <dbReference type="ARBA" id="ARBA00022692"/>
    </source>
</evidence>
<feature type="transmembrane region" description="Helical" evidence="7">
    <location>
        <begin position="7"/>
        <end position="25"/>
    </location>
</feature>
<dbReference type="GO" id="GO:0005886">
    <property type="term" value="C:plasma membrane"/>
    <property type="evidence" value="ECO:0007669"/>
    <property type="project" value="TreeGrafter"/>
</dbReference>
<feature type="domain" description="GtrA/DPMS transmembrane" evidence="8">
    <location>
        <begin position="8"/>
        <end position="138"/>
    </location>
</feature>
<dbReference type="PANTHER" id="PTHR38459:SF1">
    <property type="entry name" value="PROPHAGE BACTOPRENOL-LINKED GLUCOSE TRANSLOCASE HOMOLOG"/>
    <property type="match status" value="1"/>
</dbReference>
<evidence type="ECO:0000256" key="7">
    <source>
        <dbReference type="SAM" id="Phobius"/>
    </source>
</evidence>
<feature type="transmembrane region" description="Helical" evidence="7">
    <location>
        <begin position="112"/>
        <end position="132"/>
    </location>
</feature>
<comment type="subcellular location">
    <subcellularLocation>
        <location evidence="1">Membrane</location>
        <topology evidence="1">Multi-pass membrane protein</topology>
    </subcellularLocation>
</comment>
<keyword evidence="3 7" id="KW-0812">Transmembrane</keyword>
<protein>
    <submittedName>
        <fullName evidence="9">Putative flippase GtrA (Transmembrane translocase of bactoprenol-linked glucose)</fullName>
    </submittedName>
</protein>
<organism evidence="9 10">
    <name type="scientific">Microbispora rosea</name>
    <dbReference type="NCBI Taxonomy" id="58117"/>
    <lineage>
        <taxon>Bacteria</taxon>
        <taxon>Bacillati</taxon>
        <taxon>Actinomycetota</taxon>
        <taxon>Actinomycetes</taxon>
        <taxon>Streptosporangiales</taxon>
        <taxon>Streptosporangiaceae</taxon>
        <taxon>Microbispora</taxon>
    </lineage>
</organism>
<evidence type="ECO:0000256" key="6">
    <source>
        <dbReference type="SAM" id="MobiDB-lite"/>
    </source>
</evidence>
<keyword evidence="4 7" id="KW-1133">Transmembrane helix</keyword>
<keyword evidence="10" id="KW-1185">Reference proteome</keyword>
<dbReference type="AlphaFoldDB" id="A0A1N6XTH9"/>
<evidence type="ECO:0000256" key="5">
    <source>
        <dbReference type="ARBA" id="ARBA00023136"/>
    </source>
</evidence>
<evidence type="ECO:0000256" key="4">
    <source>
        <dbReference type="ARBA" id="ARBA00022989"/>
    </source>
</evidence>
<comment type="similarity">
    <text evidence="2">Belongs to the GtrA family.</text>
</comment>
<dbReference type="InterPro" id="IPR051401">
    <property type="entry name" value="GtrA_CellWall_Glycosyl"/>
</dbReference>
<evidence type="ECO:0000313" key="10">
    <source>
        <dbReference type="Proteomes" id="UP000186096"/>
    </source>
</evidence>
<name>A0A1N6XTH9_9ACTN</name>
<dbReference type="InterPro" id="IPR007267">
    <property type="entry name" value="GtrA_DPMS_TM"/>
</dbReference>
<evidence type="ECO:0000256" key="1">
    <source>
        <dbReference type="ARBA" id="ARBA00004141"/>
    </source>
</evidence>
<keyword evidence="5 7" id="KW-0472">Membrane</keyword>
<evidence type="ECO:0000313" key="9">
    <source>
        <dbReference type="EMBL" id="SIR05630.1"/>
    </source>
</evidence>